<evidence type="ECO:0000313" key="2">
    <source>
        <dbReference type="Proteomes" id="UP000310506"/>
    </source>
</evidence>
<dbReference type="OrthoDB" id="9876507at2"/>
<protein>
    <submittedName>
        <fullName evidence="1">Uncharacterized protein</fullName>
    </submittedName>
</protein>
<comment type="caution">
    <text evidence="1">The sequence shown here is derived from an EMBL/GenBank/DDBJ whole genome shotgun (WGS) entry which is preliminary data.</text>
</comment>
<evidence type="ECO:0000313" key="1">
    <source>
        <dbReference type="EMBL" id="THB61163.1"/>
    </source>
</evidence>
<dbReference type="Proteomes" id="UP000310506">
    <property type="component" value="Unassembled WGS sequence"/>
</dbReference>
<dbReference type="AlphaFoldDB" id="A0A4S3B638"/>
<keyword evidence="2" id="KW-1185">Reference proteome</keyword>
<dbReference type="RefSeq" id="WP_136136857.1">
    <property type="nucleotide sequence ID" value="NZ_SDGV01000015.1"/>
</dbReference>
<accession>A0A4S3B638</accession>
<proteinExistence type="predicted"/>
<sequence length="185" mass="22021">MHHINFDIPSTQLVEIHVHTEQDEEFFSIGYIIKNAPDYLLFQSVSEQGILDNIQYRKKESISEIEIETDYLKMYEQFIFYTKANHIFDCFKLETIGNQFIKFNFEEMLDFCLKENKIISLVSDLSDDLLIGKIILADTKKIVFAEIDFEEMNYFEKHTISKEAIQYLELISAENILYTQYEQHK</sequence>
<name>A0A4S3B638_9ENTE</name>
<reference evidence="1 2" key="1">
    <citation type="submission" date="2019-01" db="EMBL/GenBank/DDBJ databases">
        <title>Vagococcus silagei sp. nov. isolated from brewer's grain.</title>
        <authorList>
            <person name="Guu J.-R."/>
        </authorList>
    </citation>
    <scope>NUCLEOTIDE SEQUENCE [LARGE SCALE GENOMIC DNA]</scope>
    <source>
        <strain evidence="1 2">2B-2</strain>
    </source>
</reference>
<dbReference type="EMBL" id="SDGV01000015">
    <property type="protein sequence ID" value="THB61163.1"/>
    <property type="molecule type" value="Genomic_DNA"/>
</dbReference>
<organism evidence="1 2">
    <name type="scientific">Vagococcus silagei</name>
    <dbReference type="NCBI Taxonomy" id="2508885"/>
    <lineage>
        <taxon>Bacteria</taxon>
        <taxon>Bacillati</taxon>
        <taxon>Bacillota</taxon>
        <taxon>Bacilli</taxon>
        <taxon>Lactobacillales</taxon>
        <taxon>Enterococcaceae</taxon>
        <taxon>Vagococcus</taxon>
    </lineage>
</organism>
<gene>
    <name evidence="1" type="ORF">ESZ54_06485</name>
</gene>